<keyword evidence="10" id="KW-1185">Reference proteome</keyword>
<dbReference type="PANTHER" id="PTHR11707">
    <property type="entry name" value="L-ASPARAGINASE"/>
    <property type="match status" value="1"/>
</dbReference>
<evidence type="ECO:0000259" key="8">
    <source>
        <dbReference type="Pfam" id="PF17763"/>
    </source>
</evidence>
<dbReference type="SFLD" id="SFLDS00057">
    <property type="entry name" value="Glutaminase/Asparaginase"/>
    <property type="match status" value="1"/>
</dbReference>
<evidence type="ECO:0000256" key="5">
    <source>
        <dbReference type="PROSITE-ProRule" id="PRU10099"/>
    </source>
</evidence>
<dbReference type="CDD" id="cd08963">
    <property type="entry name" value="L-asparaginase_I"/>
    <property type="match status" value="1"/>
</dbReference>
<feature type="domain" description="L-asparaginase N-terminal" evidence="7">
    <location>
        <begin position="3"/>
        <end position="186"/>
    </location>
</feature>
<evidence type="ECO:0000256" key="1">
    <source>
        <dbReference type="ARBA" id="ARBA00010518"/>
    </source>
</evidence>
<dbReference type="InterPro" id="IPR041725">
    <property type="entry name" value="L-asparaginase_I"/>
</dbReference>
<dbReference type="PIRSF" id="PIRSF001220">
    <property type="entry name" value="L-ASNase_gatD"/>
    <property type="match status" value="1"/>
</dbReference>
<comment type="similarity">
    <text evidence="1">Belongs to the asparaginase 1 family.</text>
</comment>
<dbReference type="InterPro" id="IPR006033">
    <property type="entry name" value="AsnA_fam"/>
</dbReference>
<dbReference type="SUPFAM" id="SSF53774">
    <property type="entry name" value="Glutaminase/Asparaginase"/>
    <property type="match status" value="1"/>
</dbReference>
<protein>
    <recommendedName>
        <fullName evidence="2">asparaginase</fullName>
        <ecNumber evidence="2">3.5.1.1</ecNumber>
    </recommendedName>
</protein>
<organism evidence="9 10">
    <name type="scientific">Pelosinus baikalensis</name>
    <dbReference type="NCBI Taxonomy" id="2892015"/>
    <lineage>
        <taxon>Bacteria</taxon>
        <taxon>Bacillati</taxon>
        <taxon>Bacillota</taxon>
        <taxon>Negativicutes</taxon>
        <taxon>Selenomonadales</taxon>
        <taxon>Sporomusaceae</taxon>
        <taxon>Pelosinus</taxon>
    </lineage>
</organism>
<dbReference type="NCBIfam" id="TIGR00519">
    <property type="entry name" value="asnASE_I"/>
    <property type="match status" value="1"/>
</dbReference>
<evidence type="ECO:0000259" key="7">
    <source>
        <dbReference type="Pfam" id="PF00710"/>
    </source>
</evidence>
<dbReference type="InterPro" id="IPR027475">
    <property type="entry name" value="Asparaginase/glutaminase_AS2"/>
</dbReference>
<dbReference type="PROSITE" id="PS51257">
    <property type="entry name" value="PROKAR_LIPOPROTEIN"/>
    <property type="match status" value="1"/>
</dbReference>
<comment type="catalytic activity">
    <reaction evidence="4">
        <text>L-asparagine + H2O = L-aspartate + NH4(+)</text>
        <dbReference type="Rhea" id="RHEA:21016"/>
        <dbReference type="ChEBI" id="CHEBI:15377"/>
        <dbReference type="ChEBI" id="CHEBI:28938"/>
        <dbReference type="ChEBI" id="CHEBI:29991"/>
        <dbReference type="ChEBI" id="CHEBI:58048"/>
        <dbReference type="EC" id="3.5.1.1"/>
    </reaction>
</comment>
<dbReference type="PROSITE" id="PS00144">
    <property type="entry name" value="ASN_GLN_ASE_1"/>
    <property type="match status" value="1"/>
</dbReference>
<evidence type="ECO:0000256" key="2">
    <source>
        <dbReference type="ARBA" id="ARBA00012920"/>
    </source>
</evidence>
<dbReference type="InterPro" id="IPR027474">
    <property type="entry name" value="L-asparaginase_N"/>
</dbReference>
<evidence type="ECO:0000313" key="10">
    <source>
        <dbReference type="Proteomes" id="UP001165492"/>
    </source>
</evidence>
<evidence type="ECO:0000256" key="6">
    <source>
        <dbReference type="PROSITE-ProRule" id="PRU10100"/>
    </source>
</evidence>
<evidence type="ECO:0000313" key="9">
    <source>
        <dbReference type="EMBL" id="MCC5466236.1"/>
    </source>
</evidence>
<dbReference type="Gene3D" id="3.40.50.40">
    <property type="match status" value="1"/>
</dbReference>
<dbReference type="EMBL" id="JAJHJB010000016">
    <property type="protein sequence ID" value="MCC5466236.1"/>
    <property type="molecule type" value="Genomic_DNA"/>
</dbReference>
<dbReference type="Proteomes" id="UP001165492">
    <property type="component" value="Unassembled WGS sequence"/>
</dbReference>
<dbReference type="RefSeq" id="WP_229535408.1">
    <property type="nucleotide sequence ID" value="NZ_JAJHJB010000016.1"/>
</dbReference>
<dbReference type="Pfam" id="PF17763">
    <property type="entry name" value="Asparaginase_C"/>
    <property type="match status" value="1"/>
</dbReference>
<dbReference type="InterPro" id="IPR027473">
    <property type="entry name" value="L-asparaginase_C"/>
</dbReference>
<sequence>MKKILLIATGGTIACSESGHGLSPSFDAEGLLALVPEIKDMCDISGMLIMNIDSTNMNPHLMIKIAETIYANYHDYDGFVVTHGTDTMGYTSAALSYMLQNIKKTVVVTGSQIAIGELYTDAKKNISDAIRFAIEGIPGIFVAFDGKIINGTRAKKIRTRNMNAFESINCANVAEIKLGKITFSKDVCNILKVDASKPFNLQTSICTDVMVVKLFPGIKPDILDFLKEHYKGVIIESFGIGGIPCQENNDILTKVKELIAAGVVVVITTQCLEEGIDLGIYEVGQEIAKNAVICAGDMNIEASIVKLMCALGKFKNIDDIKYYFETPVLGDISV</sequence>
<reference evidence="9" key="1">
    <citation type="submission" date="2021-11" db="EMBL/GenBank/DDBJ databases">
        <title>Description of a new species Pelosinus isolated from the bottom sediments of Lake Baikal.</title>
        <authorList>
            <person name="Zakharyuk A."/>
        </authorList>
    </citation>
    <scope>NUCLEOTIDE SEQUENCE</scope>
    <source>
        <strain evidence="9">Bkl1</strain>
    </source>
</reference>
<proteinExistence type="inferred from homology"/>
<dbReference type="Pfam" id="PF00710">
    <property type="entry name" value="Asparaginase"/>
    <property type="match status" value="1"/>
</dbReference>
<dbReference type="SMART" id="SM00870">
    <property type="entry name" value="Asparaginase"/>
    <property type="match status" value="1"/>
</dbReference>
<dbReference type="PROSITE" id="PS00917">
    <property type="entry name" value="ASN_GLN_ASE_2"/>
    <property type="match status" value="1"/>
</dbReference>
<dbReference type="PANTHER" id="PTHR11707:SF28">
    <property type="entry name" value="60 KDA LYSOPHOSPHOLIPASE"/>
    <property type="match status" value="1"/>
</dbReference>
<dbReference type="InterPro" id="IPR020827">
    <property type="entry name" value="Asparaginase/glutaminase_AS1"/>
</dbReference>
<dbReference type="EC" id="3.5.1.1" evidence="2"/>
<dbReference type="PIRSF" id="PIRSF500176">
    <property type="entry name" value="L_ASNase"/>
    <property type="match status" value="1"/>
</dbReference>
<dbReference type="InterPro" id="IPR037152">
    <property type="entry name" value="L-asparaginase_N_sf"/>
</dbReference>
<dbReference type="InterPro" id="IPR006034">
    <property type="entry name" value="Asparaginase/glutaminase-like"/>
</dbReference>
<dbReference type="Gene3D" id="3.40.50.1170">
    <property type="entry name" value="L-asparaginase, N-terminal domain"/>
    <property type="match status" value="1"/>
</dbReference>
<evidence type="ECO:0000256" key="3">
    <source>
        <dbReference type="ARBA" id="ARBA00022801"/>
    </source>
</evidence>
<accession>A0ABS8HSR7</accession>
<feature type="active site" evidence="6">
    <location>
        <position position="85"/>
    </location>
</feature>
<name>A0ABS8HSR7_9FIRM</name>
<evidence type="ECO:0000256" key="4">
    <source>
        <dbReference type="ARBA" id="ARBA00049366"/>
    </source>
</evidence>
<gene>
    <name evidence="9" type="ORF">LMF89_12825</name>
</gene>
<keyword evidence="3" id="KW-0378">Hydrolase</keyword>
<feature type="active site" evidence="5">
    <location>
        <position position="12"/>
    </location>
</feature>
<dbReference type="PROSITE" id="PS51732">
    <property type="entry name" value="ASN_GLN_ASE_3"/>
    <property type="match status" value="1"/>
</dbReference>
<comment type="caution">
    <text evidence="9">The sequence shown here is derived from an EMBL/GenBank/DDBJ whole genome shotgun (WGS) entry which is preliminary data.</text>
</comment>
<feature type="domain" description="Asparaginase/glutaminase C-terminal" evidence="8">
    <location>
        <begin position="208"/>
        <end position="324"/>
    </location>
</feature>
<dbReference type="InterPro" id="IPR040919">
    <property type="entry name" value="Asparaginase_C"/>
</dbReference>
<dbReference type="InterPro" id="IPR036152">
    <property type="entry name" value="Asp/glu_Ase-like_sf"/>
</dbReference>
<dbReference type="PRINTS" id="PR00139">
    <property type="entry name" value="ASNGLNASE"/>
</dbReference>